<name>A0ACB9IPA3_9ASTR</name>
<dbReference type="Proteomes" id="UP001056120">
    <property type="component" value="Linkage Group LG07"/>
</dbReference>
<keyword evidence="2" id="KW-1185">Reference proteome</keyword>
<dbReference type="EMBL" id="CM042024">
    <property type="protein sequence ID" value="KAI3809834.1"/>
    <property type="molecule type" value="Genomic_DNA"/>
</dbReference>
<proteinExistence type="predicted"/>
<organism evidence="1 2">
    <name type="scientific">Smallanthus sonchifolius</name>
    <dbReference type="NCBI Taxonomy" id="185202"/>
    <lineage>
        <taxon>Eukaryota</taxon>
        <taxon>Viridiplantae</taxon>
        <taxon>Streptophyta</taxon>
        <taxon>Embryophyta</taxon>
        <taxon>Tracheophyta</taxon>
        <taxon>Spermatophyta</taxon>
        <taxon>Magnoliopsida</taxon>
        <taxon>eudicotyledons</taxon>
        <taxon>Gunneridae</taxon>
        <taxon>Pentapetalae</taxon>
        <taxon>asterids</taxon>
        <taxon>campanulids</taxon>
        <taxon>Asterales</taxon>
        <taxon>Asteraceae</taxon>
        <taxon>Asteroideae</taxon>
        <taxon>Heliantheae alliance</taxon>
        <taxon>Millerieae</taxon>
        <taxon>Smallanthus</taxon>
    </lineage>
</organism>
<gene>
    <name evidence="1" type="ORF">L1987_19434</name>
</gene>
<reference evidence="2" key="1">
    <citation type="journal article" date="2022" name="Mol. Ecol. Resour.">
        <title>The genomes of chicory, endive, great burdock and yacon provide insights into Asteraceae palaeo-polyploidization history and plant inulin production.</title>
        <authorList>
            <person name="Fan W."/>
            <person name="Wang S."/>
            <person name="Wang H."/>
            <person name="Wang A."/>
            <person name="Jiang F."/>
            <person name="Liu H."/>
            <person name="Zhao H."/>
            <person name="Xu D."/>
            <person name="Zhang Y."/>
        </authorList>
    </citation>
    <scope>NUCLEOTIDE SEQUENCE [LARGE SCALE GENOMIC DNA]</scope>
    <source>
        <strain evidence="2">cv. Yunnan</strain>
    </source>
</reference>
<evidence type="ECO:0000313" key="1">
    <source>
        <dbReference type="EMBL" id="KAI3809834.1"/>
    </source>
</evidence>
<sequence length="138" mass="15433">MGYHILPILFVNWHNRLLYASNPKSLLEEMGGSEGGEYLAVLPPHPKLAKMLITGAFFRCFDLILTIVDGGIEWIYISAIPGVRLDKKDSVDPIARMLDYPRCSWRSGGVVLRLPGLGCWVEQRRRTEGGIIGIFFSG</sequence>
<evidence type="ECO:0000313" key="2">
    <source>
        <dbReference type="Proteomes" id="UP001056120"/>
    </source>
</evidence>
<protein>
    <submittedName>
        <fullName evidence="1">Uncharacterized protein</fullName>
    </submittedName>
</protein>
<comment type="caution">
    <text evidence="1">The sequence shown here is derived from an EMBL/GenBank/DDBJ whole genome shotgun (WGS) entry which is preliminary data.</text>
</comment>
<accession>A0ACB9IPA3</accession>
<reference evidence="1 2" key="2">
    <citation type="journal article" date="2022" name="Mol. Ecol. Resour.">
        <title>The genomes of chicory, endive, great burdock and yacon provide insights into Asteraceae paleo-polyploidization history and plant inulin production.</title>
        <authorList>
            <person name="Fan W."/>
            <person name="Wang S."/>
            <person name="Wang H."/>
            <person name="Wang A."/>
            <person name="Jiang F."/>
            <person name="Liu H."/>
            <person name="Zhao H."/>
            <person name="Xu D."/>
            <person name="Zhang Y."/>
        </authorList>
    </citation>
    <scope>NUCLEOTIDE SEQUENCE [LARGE SCALE GENOMIC DNA]</scope>
    <source>
        <strain evidence="2">cv. Yunnan</strain>
        <tissue evidence="1">Leaves</tissue>
    </source>
</reference>